<name>A0A507FCQ4_9FUNG</name>
<evidence type="ECO:0000256" key="1">
    <source>
        <dbReference type="ARBA" id="ARBA00008694"/>
    </source>
</evidence>
<dbReference type="SUPFAM" id="SSF55729">
    <property type="entry name" value="Acyl-CoA N-acyltransferases (Nat)"/>
    <property type="match status" value="1"/>
</dbReference>
<dbReference type="InterPro" id="IPR000182">
    <property type="entry name" value="GNAT_dom"/>
</dbReference>
<gene>
    <name evidence="5" type="ORF">CcCBS67573_g05674</name>
</gene>
<evidence type="ECO:0000313" key="6">
    <source>
        <dbReference type="Proteomes" id="UP000320333"/>
    </source>
</evidence>
<dbReference type="InterPro" id="IPR016181">
    <property type="entry name" value="Acyl_CoA_acyltransferase"/>
</dbReference>
<dbReference type="OrthoDB" id="7305308at2759"/>
<dbReference type="EMBL" id="QEAP01000211">
    <property type="protein sequence ID" value="TPX73056.1"/>
    <property type="molecule type" value="Genomic_DNA"/>
</dbReference>
<evidence type="ECO:0000259" key="4">
    <source>
        <dbReference type="PROSITE" id="PS51186"/>
    </source>
</evidence>
<evidence type="ECO:0000256" key="3">
    <source>
        <dbReference type="ARBA" id="ARBA00023315"/>
    </source>
</evidence>
<keyword evidence="6" id="KW-1185">Reference proteome</keyword>
<dbReference type="Gene3D" id="3.40.630.30">
    <property type="match status" value="1"/>
</dbReference>
<dbReference type="STRING" id="246404.A0A507FCQ4"/>
<reference evidence="5 6" key="1">
    <citation type="journal article" date="2019" name="Sci. Rep.">
        <title>Comparative genomics of chytrid fungi reveal insights into the obligate biotrophic and pathogenic lifestyle of Synchytrium endobioticum.</title>
        <authorList>
            <person name="van de Vossenberg B.T.L.H."/>
            <person name="Warris S."/>
            <person name="Nguyen H.D.T."/>
            <person name="van Gent-Pelzer M.P.E."/>
            <person name="Joly D.L."/>
            <person name="van de Geest H.C."/>
            <person name="Bonants P.J.M."/>
            <person name="Smith D.S."/>
            <person name="Levesque C.A."/>
            <person name="van der Lee T.A.J."/>
        </authorList>
    </citation>
    <scope>NUCLEOTIDE SEQUENCE [LARGE SCALE GENOMIC DNA]</scope>
    <source>
        <strain evidence="5 6">CBS 675.73</strain>
    </source>
</reference>
<dbReference type="Proteomes" id="UP000320333">
    <property type="component" value="Unassembled WGS sequence"/>
</dbReference>
<dbReference type="InterPro" id="IPR051016">
    <property type="entry name" value="Diverse_Substrate_AcTransf"/>
</dbReference>
<dbReference type="PANTHER" id="PTHR10545">
    <property type="entry name" value="DIAMINE N-ACETYLTRANSFERASE"/>
    <property type="match status" value="1"/>
</dbReference>
<proteinExistence type="inferred from homology"/>
<comment type="caution">
    <text evidence="5">The sequence shown here is derived from an EMBL/GenBank/DDBJ whole genome shotgun (WGS) entry which is preliminary data.</text>
</comment>
<keyword evidence="2" id="KW-0808">Transferase</keyword>
<comment type="similarity">
    <text evidence="1">Belongs to the acetyltransferase family.</text>
</comment>
<organism evidence="5 6">
    <name type="scientific">Chytriomyces confervae</name>
    <dbReference type="NCBI Taxonomy" id="246404"/>
    <lineage>
        <taxon>Eukaryota</taxon>
        <taxon>Fungi</taxon>
        <taxon>Fungi incertae sedis</taxon>
        <taxon>Chytridiomycota</taxon>
        <taxon>Chytridiomycota incertae sedis</taxon>
        <taxon>Chytridiomycetes</taxon>
        <taxon>Chytridiales</taxon>
        <taxon>Chytriomycetaceae</taxon>
        <taxon>Chytriomyces</taxon>
    </lineage>
</organism>
<evidence type="ECO:0000256" key="2">
    <source>
        <dbReference type="ARBA" id="ARBA00022679"/>
    </source>
</evidence>
<sequence length="162" mass="18229">MSIQIRKATEADVPTIHSFIRRLAIYEKLEHEHVGTEQDLHKTLFQDQFAHVVIAKDTATDKDVGFALYFHNYSTFLSRPGIYLEDLFVSEEARGKGVGKALLKHLAQTVVQMGGGRLEWSALDWNKPAIDFYTSETVGARTQTEWLGFRLAGDALTKFAGL</sequence>
<keyword evidence="3" id="KW-0012">Acyltransferase</keyword>
<dbReference type="Pfam" id="PF00583">
    <property type="entry name" value="Acetyltransf_1"/>
    <property type="match status" value="1"/>
</dbReference>
<evidence type="ECO:0000313" key="5">
    <source>
        <dbReference type="EMBL" id="TPX73056.1"/>
    </source>
</evidence>
<feature type="domain" description="N-acetyltransferase" evidence="4">
    <location>
        <begin position="3"/>
        <end position="162"/>
    </location>
</feature>
<dbReference type="PROSITE" id="PS51186">
    <property type="entry name" value="GNAT"/>
    <property type="match status" value="1"/>
</dbReference>
<accession>A0A507FCQ4</accession>
<dbReference type="GO" id="GO:0008080">
    <property type="term" value="F:N-acetyltransferase activity"/>
    <property type="evidence" value="ECO:0007669"/>
    <property type="project" value="UniProtKB-ARBA"/>
</dbReference>
<dbReference type="FunFam" id="3.40.630.30:FF:000064">
    <property type="entry name" value="GNAT family acetyltransferase"/>
    <property type="match status" value="1"/>
</dbReference>
<dbReference type="CDD" id="cd04301">
    <property type="entry name" value="NAT_SF"/>
    <property type="match status" value="1"/>
</dbReference>
<dbReference type="PANTHER" id="PTHR10545:SF29">
    <property type="entry name" value="GH14572P-RELATED"/>
    <property type="match status" value="1"/>
</dbReference>
<dbReference type="AlphaFoldDB" id="A0A507FCQ4"/>
<protein>
    <recommendedName>
        <fullName evidence="4">N-acetyltransferase domain-containing protein</fullName>
    </recommendedName>
</protein>